<name>A0A179S6W1_9HYPH</name>
<dbReference type="PROSITE" id="PS00217">
    <property type="entry name" value="SUGAR_TRANSPORT_2"/>
    <property type="match status" value="1"/>
</dbReference>
<dbReference type="PANTHER" id="PTHR43528">
    <property type="entry name" value="ALPHA-KETOGLUTARATE PERMEASE"/>
    <property type="match status" value="1"/>
</dbReference>
<feature type="transmembrane region" description="Helical" evidence="8">
    <location>
        <begin position="228"/>
        <end position="248"/>
    </location>
</feature>
<dbReference type="EMBL" id="LWHQ01000046">
    <property type="protein sequence ID" value="OAS20279.1"/>
    <property type="molecule type" value="Genomic_DNA"/>
</dbReference>
<feature type="transmembrane region" description="Helical" evidence="8">
    <location>
        <begin position="37"/>
        <end position="63"/>
    </location>
</feature>
<dbReference type="PROSITE" id="PS50850">
    <property type="entry name" value="MFS"/>
    <property type="match status" value="1"/>
</dbReference>
<evidence type="ECO:0000256" key="1">
    <source>
        <dbReference type="ARBA" id="ARBA00004651"/>
    </source>
</evidence>
<evidence type="ECO:0000313" key="10">
    <source>
        <dbReference type="EMBL" id="OAS20279.1"/>
    </source>
</evidence>
<organism evidence="10 11">
    <name type="scientific">Methylobacterium platani</name>
    <dbReference type="NCBI Taxonomy" id="427683"/>
    <lineage>
        <taxon>Bacteria</taxon>
        <taxon>Pseudomonadati</taxon>
        <taxon>Pseudomonadota</taxon>
        <taxon>Alphaproteobacteria</taxon>
        <taxon>Hyphomicrobiales</taxon>
        <taxon>Methylobacteriaceae</taxon>
        <taxon>Methylobacterium</taxon>
    </lineage>
</organism>
<feature type="domain" description="Major facilitator superfamily (MFS) profile" evidence="9">
    <location>
        <begin position="1"/>
        <end position="412"/>
    </location>
</feature>
<keyword evidence="6 8" id="KW-1133">Transmembrane helix</keyword>
<evidence type="ECO:0000313" key="11">
    <source>
        <dbReference type="Proteomes" id="UP000078316"/>
    </source>
</evidence>
<evidence type="ECO:0000256" key="4">
    <source>
        <dbReference type="ARBA" id="ARBA00022692"/>
    </source>
</evidence>
<feature type="transmembrane region" description="Helical" evidence="8">
    <location>
        <begin position="144"/>
        <end position="166"/>
    </location>
</feature>
<reference evidence="10 11" key="1">
    <citation type="submission" date="2016-04" db="EMBL/GenBank/DDBJ databases">
        <authorList>
            <person name="Evans L.H."/>
            <person name="Alamgir A."/>
            <person name="Owens N."/>
            <person name="Weber N.D."/>
            <person name="Virtaneva K."/>
            <person name="Barbian K."/>
            <person name="Babar A."/>
            <person name="Rosenke K."/>
        </authorList>
    </citation>
    <scope>NUCLEOTIDE SEQUENCE [LARGE SCALE GENOMIC DNA]</scope>
    <source>
        <strain evidence="10 11">PMB02</strain>
    </source>
</reference>
<comment type="caution">
    <text evidence="10">The sequence shown here is derived from an EMBL/GenBank/DDBJ whole genome shotgun (WGS) entry which is preliminary data.</text>
</comment>
<dbReference type="FunFam" id="1.20.1250.20:FF:000001">
    <property type="entry name" value="Dicarboxylate MFS transporter"/>
    <property type="match status" value="1"/>
</dbReference>
<feature type="transmembrane region" description="Helical" evidence="8">
    <location>
        <begin position="75"/>
        <end position="106"/>
    </location>
</feature>
<dbReference type="GO" id="GO:0005886">
    <property type="term" value="C:plasma membrane"/>
    <property type="evidence" value="ECO:0007669"/>
    <property type="project" value="UniProtKB-SubCell"/>
</dbReference>
<evidence type="ECO:0000259" key="9">
    <source>
        <dbReference type="PROSITE" id="PS50850"/>
    </source>
</evidence>
<dbReference type="SUPFAM" id="SSF103473">
    <property type="entry name" value="MFS general substrate transporter"/>
    <property type="match status" value="1"/>
</dbReference>
<dbReference type="AlphaFoldDB" id="A0A179S6W1"/>
<dbReference type="PROSITE" id="PS00216">
    <property type="entry name" value="SUGAR_TRANSPORT_1"/>
    <property type="match status" value="1"/>
</dbReference>
<dbReference type="PANTHER" id="PTHR43528:SF8">
    <property type="entry name" value="BLR0239 PROTEIN"/>
    <property type="match status" value="1"/>
</dbReference>
<dbReference type="Proteomes" id="UP000078316">
    <property type="component" value="Unassembled WGS sequence"/>
</dbReference>
<feature type="transmembrane region" description="Helical" evidence="8">
    <location>
        <begin position="172"/>
        <end position="191"/>
    </location>
</feature>
<feature type="transmembrane region" description="Helical" evidence="8">
    <location>
        <begin position="12"/>
        <end position="30"/>
    </location>
</feature>
<dbReference type="Pfam" id="PF00083">
    <property type="entry name" value="Sugar_tr"/>
    <property type="match status" value="2"/>
</dbReference>
<dbReference type="InterPro" id="IPR005829">
    <property type="entry name" value="Sugar_transporter_CS"/>
</dbReference>
<keyword evidence="4 8" id="KW-0812">Transmembrane</keyword>
<keyword evidence="2" id="KW-0813">Transport</keyword>
<dbReference type="InterPro" id="IPR020846">
    <property type="entry name" value="MFS_dom"/>
</dbReference>
<evidence type="ECO:0000256" key="7">
    <source>
        <dbReference type="ARBA" id="ARBA00023136"/>
    </source>
</evidence>
<dbReference type="GO" id="GO:0015293">
    <property type="term" value="F:symporter activity"/>
    <property type="evidence" value="ECO:0007669"/>
    <property type="project" value="UniProtKB-KW"/>
</dbReference>
<keyword evidence="5" id="KW-0769">Symport</keyword>
<feature type="transmembrane region" description="Helical" evidence="8">
    <location>
        <begin position="320"/>
        <end position="346"/>
    </location>
</feature>
<dbReference type="InterPro" id="IPR036259">
    <property type="entry name" value="MFS_trans_sf"/>
</dbReference>
<gene>
    <name evidence="10" type="ORF">A5481_22620</name>
</gene>
<dbReference type="InterPro" id="IPR005828">
    <property type="entry name" value="MFS_sugar_transport-like"/>
</dbReference>
<feature type="transmembrane region" description="Helical" evidence="8">
    <location>
        <begin position="254"/>
        <end position="279"/>
    </location>
</feature>
<comment type="subcellular location">
    <subcellularLocation>
        <location evidence="1">Cell membrane</location>
        <topology evidence="1">Multi-pass membrane protein</topology>
    </subcellularLocation>
</comment>
<dbReference type="Gene3D" id="1.20.1250.20">
    <property type="entry name" value="MFS general substrate transporter like domains"/>
    <property type="match status" value="2"/>
</dbReference>
<evidence type="ECO:0000256" key="2">
    <source>
        <dbReference type="ARBA" id="ARBA00022448"/>
    </source>
</evidence>
<feature type="transmembrane region" description="Helical" evidence="8">
    <location>
        <begin position="291"/>
        <end position="308"/>
    </location>
</feature>
<evidence type="ECO:0000256" key="3">
    <source>
        <dbReference type="ARBA" id="ARBA00022475"/>
    </source>
</evidence>
<keyword evidence="3" id="KW-1003">Cell membrane</keyword>
<sequence>MVGAGVGNVLEWYDFTVYAYLAGIIGKLFFDSTNETAALLATFAVFGVGFVARPVGGILIGLFGDRYGRKPALLLTFAMIAVSTGVIGLLPTYASIGLAAPILLVVARLMQGVSAGGEWGGAASFLVEWAPPHRRGFFGSMHPCAICIGQLLGAGVTAGLTTALGSEAMTEWGWRVPFLLGGLIAPIGFLVRQRVHETPAFKQAAAAPAVAGSPAGAPPFSMAKAMMLAFAFPVLQSVLTYVFLSYFPTFGQRYLGLSASTALWSTVVATAVMGASALASGALSDVYGRRTCLLAACGLSLVLAYPLIHLMLDGAPAGRIVALHVAFAAINGLFLGALASALVELFPTARRMTGLTTAYNLQSMLFGGFAPFIASWLIAATGQPISLAFFVMFGAVLSGLAVLALRETAHEQLQ</sequence>
<evidence type="ECO:0000256" key="5">
    <source>
        <dbReference type="ARBA" id="ARBA00022847"/>
    </source>
</evidence>
<proteinExistence type="predicted"/>
<evidence type="ECO:0000256" key="6">
    <source>
        <dbReference type="ARBA" id="ARBA00022989"/>
    </source>
</evidence>
<dbReference type="STRING" id="427683.A5481_22620"/>
<feature type="transmembrane region" description="Helical" evidence="8">
    <location>
        <begin position="358"/>
        <end position="379"/>
    </location>
</feature>
<feature type="transmembrane region" description="Helical" evidence="8">
    <location>
        <begin position="385"/>
        <end position="405"/>
    </location>
</feature>
<keyword evidence="7 8" id="KW-0472">Membrane</keyword>
<protein>
    <recommendedName>
        <fullName evidence="9">Major facilitator superfamily (MFS) profile domain-containing protein</fullName>
    </recommendedName>
</protein>
<accession>A0A179S6W1</accession>
<evidence type="ECO:0000256" key="8">
    <source>
        <dbReference type="SAM" id="Phobius"/>
    </source>
</evidence>
<dbReference type="InterPro" id="IPR051084">
    <property type="entry name" value="H+-coupled_symporters"/>
</dbReference>